<evidence type="ECO:0000259" key="1">
    <source>
        <dbReference type="PROSITE" id="PS51489"/>
    </source>
</evidence>
<dbReference type="PROSITE" id="PS51489">
    <property type="entry name" value="BUB1_N"/>
    <property type="match status" value="1"/>
</dbReference>
<proteinExistence type="predicted"/>
<dbReference type="InterPro" id="IPR013212">
    <property type="entry name" value="Mad3/Bub1_I"/>
</dbReference>
<organism evidence="2 3">
    <name type="scientific">Prorocentrum cordatum</name>
    <dbReference type="NCBI Taxonomy" id="2364126"/>
    <lineage>
        <taxon>Eukaryota</taxon>
        <taxon>Sar</taxon>
        <taxon>Alveolata</taxon>
        <taxon>Dinophyceae</taxon>
        <taxon>Prorocentrales</taxon>
        <taxon>Prorocentraceae</taxon>
        <taxon>Prorocentrum</taxon>
    </lineage>
</organism>
<feature type="domain" description="BUB1 N-terminal" evidence="1">
    <location>
        <begin position="13"/>
        <end position="166"/>
    </location>
</feature>
<dbReference type="EMBL" id="CAUYUJ010001118">
    <property type="protein sequence ID" value="CAK0794317.1"/>
    <property type="molecule type" value="Genomic_DNA"/>
</dbReference>
<keyword evidence="3" id="KW-1185">Reference proteome</keyword>
<reference evidence="2" key="1">
    <citation type="submission" date="2023-10" db="EMBL/GenBank/DDBJ databases">
        <authorList>
            <person name="Chen Y."/>
            <person name="Shah S."/>
            <person name="Dougan E. K."/>
            <person name="Thang M."/>
            <person name="Chan C."/>
        </authorList>
    </citation>
    <scope>NUCLEOTIDE SEQUENCE [LARGE SCALE GENOMIC DNA]</scope>
</reference>
<sequence>MAVHDQGAGFEAVLARAGDLSAETDYVQVWCDYVRWSAETRPPAEAGAVLTRACRTLLGNERARSDQRTLRLLVRYANMQPCPQEVFRSLEAQGVGAGQALLYEAWASCLERAHRHAEAGEVYRRGLAGKAEPQARLRTRLAEFERRARRHSAPVQQGNITFEAWWAAVGKCKGIALWKGKIETLSGGSHAVNGLTIETVGQAVFRHVDSDGEW</sequence>
<dbReference type="InterPro" id="IPR015661">
    <property type="entry name" value="Bub1/Mad3"/>
</dbReference>
<dbReference type="Proteomes" id="UP001189429">
    <property type="component" value="Unassembled WGS sequence"/>
</dbReference>
<comment type="caution">
    <text evidence="2">The sequence shown here is derived from an EMBL/GenBank/DDBJ whole genome shotgun (WGS) entry which is preliminary data.</text>
</comment>
<dbReference type="SMART" id="SM00777">
    <property type="entry name" value="Mad3_BUB1_I"/>
    <property type="match status" value="1"/>
</dbReference>
<protein>
    <recommendedName>
        <fullName evidence="1">BUB1 N-terminal domain-containing protein</fullName>
    </recommendedName>
</protein>
<dbReference type="PANTHER" id="PTHR14030">
    <property type="entry name" value="MITOTIC CHECKPOINT SERINE/THREONINE-PROTEIN KINASE BUB1"/>
    <property type="match status" value="1"/>
</dbReference>
<evidence type="ECO:0000313" key="2">
    <source>
        <dbReference type="EMBL" id="CAK0794317.1"/>
    </source>
</evidence>
<evidence type="ECO:0000313" key="3">
    <source>
        <dbReference type="Proteomes" id="UP001189429"/>
    </source>
</evidence>
<feature type="non-terminal residue" evidence="2">
    <location>
        <position position="214"/>
    </location>
</feature>
<dbReference type="Gene3D" id="1.25.40.430">
    <property type="match status" value="1"/>
</dbReference>
<gene>
    <name evidence="2" type="ORF">PCOR1329_LOCUS4367</name>
</gene>
<accession>A0ABN9PMN3</accession>
<dbReference type="PANTHER" id="PTHR14030:SF4">
    <property type="entry name" value="BUB1 KINASE, ISOFORM A-RELATED"/>
    <property type="match status" value="1"/>
</dbReference>
<name>A0ABN9PMN3_9DINO</name>
<dbReference type="Pfam" id="PF08311">
    <property type="entry name" value="Mad3_BUB1_I"/>
    <property type="match status" value="1"/>
</dbReference>